<evidence type="ECO:0000256" key="1">
    <source>
        <dbReference type="ARBA" id="ARBA00022679"/>
    </source>
</evidence>
<evidence type="ECO:0000259" key="3">
    <source>
        <dbReference type="Pfam" id="PF13439"/>
    </source>
</evidence>
<proteinExistence type="predicted"/>
<evidence type="ECO:0000313" key="4">
    <source>
        <dbReference type="EMBL" id="OGL82155.1"/>
    </source>
</evidence>
<accession>A0A1F7UV65</accession>
<evidence type="ECO:0000259" key="2">
    <source>
        <dbReference type="Pfam" id="PF00534"/>
    </source>
</evidence>
<evidence type="ECO:0000313" key="5">
    <source>
        <dbReference type="Proteomes" id="UP000176846"/>
    </source>
</evidence>
<comment type="caution">
    <text evidence="4">The sequence shown here is derived from an EMBL/GenBank/DDBJ whole genome shotgun (WGS) entry which is preliminary data.</text>
</comment>
<dbReference type="PANTHER" id="PTHR46401:SF2">
    <property type="entry name" value="GLYCOSYLTRANSFERASE WBBK-RELATED"/>
    <property type="match status" value="1"/>
</dbReference>
<dbReference type="Proteomes" id="UP000176846">
    <property type="component" value="Unassembled WGS sequence"/>
</dbReference>
<dbReference type="Pfam" id="PF00534">
    <property type="entry name" value="Glycos_transf_1"/>
    <property type="match status" value="1"/>
</dbReference>
<organism evidence="4 5">
    <name type="scientific">Candidatus Uhrbacteria bacterium RIFCSPLOWO2_01_FULL_47_25</name>
    <dbReference type="NCBI Taxonomy" id="1802402"/>
    <lineage>
        <taxon>Bacteria</taxon>
        <taxon>Candidatus Uhriibacteriota</taxon>
    </lineage>
</organism>
<evidence type="ECO:0008006" key="6">
    <source>
        <dbReference type="Google" id="ProtNLM"/>
    </source>
</evidence>
<dbReference type="GO" id="GO:0016757">
    <property type="term" value="F:glycosyltransferase activity"/>
    <property type="evidence" value="ECO:0007669"/>
    <property type="project" value="InterPro"/>
</dbReference>
<feature type="domain" description="Glycosyltransferase subfamily 4-like N-terminal" evidence="3">
    <location>
        <begin position="17"/>
        <end position="168"/>
    </location>
</feature>
<protein>
    <recommendedName>
        <fullName evidence="6">Glycosyltransferase subfamily 4-like N-terminal domain-containing protein</fullName>
    </recommendedName>
</protein>
<dbReference type="Pfam" id="PF13439">
    <property type="entry name" value="Glyco_transf_4"/>
    <property type="match status" value="1"/>
</dbReference>
<dbReference type="GO" id="GO:0009103">
    <property type="term" value="P:lipopolysaccharide biosynthetic process"/>
    <property type="evidence" value="ECO:0007669"/>
    <property type="project" value="TreeGrafter"/>
</dbReference>
<dbReference type="PANTHER" id="PTHR46401">
    <property type="entry name" value="GLYCOSYLTRANSFERASE WBBK-RELATED"/>
    <property type="match status" value="1"/>
</dbReference>
<dbReference type="InterPro" id="IPR028098">
    <property type="entry name" value="Glyco_trans_4-like_N"/>
</dbReference>
<dbReference type="Gene3D" id="3.40.50.2000">
    <property type="entry name" value="Glycogen Phosphorylase B"/>
    <property type="match status" value="2"/>
</dbReference>
<gene>
    <name evidence="4" type="ORF">A2936_01160</name>
</gene>
<keyword evidence="1" id="KW-0808">Transferase</keyword>
<dbReference type="EMBL" id="MGEK01000023">
    <property type="protein sequence ID" value="OGL82155.1"/>
    <property type="molecule type" value="Genomic_DNA"/>
</dbReference>
<reference evidence="4 5" key="1">
    <citation type="journal article" date="2016" name="Nat. Commun.">
        <title>Thousands of microbial genomes shed light on interconnected biogeochemical processes in an aquifer system.</title>
        <authorList>
            <person name="Anantharaman K."/>
            <person name="Brown C.T."/>
            <person name="Hug L.A."/>
            <person name="Sharon I."/>
            <person name="Castelle C.J."/>
            <person name="Probst A.J."/>
            <person name="Thomas B.C."/>
            <person name="Singh A."/>
            <person name="Wilkins M.J."/>
            <person name="Karaoz U."/>
            <person name="Brodie E.L."/>
            <person name="Williams K.H."/>
            <person name="Hubbard S.S."/>
            <person name="Banfield J.F."/>
        </authorList>
    </citation>
    <scope>NUCLEOTIDE SEQUENCE [LARGE SCALE GENOMIC DNA]</scope>
</reference>
<dbReference type="CDD" id="cd03809">
    <property type="entry name" value="GT4_MtfB-like"/>
    <property type="match status" value="1"/>
</dbReference>
<name>A0A1F7UV65_9BACT</name>
<feature type="domain" description="Glycosyl transferase family 1" evidence="2">
    <location>
        <begin position="256"/>
        <end position="379"/>
    </location>
</feature>
<dbReference type="SUPFAM" id="SSF53756">
    <property type="entry name" value="UDP-Glycosyltransferase/glycogen phosphorylase"/>
    <property type="match status" value="1"/>
</dbReference>
<sequence length="404" mass="45492">MIIGIDASRANKERKTGTEWYSYLLIEHLKKIIPTDVTVLLYAGEPLSGELAILPANWEERVLKWPPKYLWTLVRLSWEMFLYPPDLLFVPAHGLPLILPKRTVATIHDIGFERFPELYRRRALWYHRYVVRRALKRSSAIITISEWSKKELQSVFKNTRAPIFVTPLAHDERFYHNHISLDDRLVAQKRYKIQPPYFFFVGRLEKKKNIERLIEAFAIFLGAASSLGTASRYGPSGQNYHTIEYDSFGHDESKAGDRWSLVLVGPCGYGFVEADTLMKKHKLNDQVKILNWIPESDIPALMAGAAALVFPSLYEGFGIPILEAMATGTPVITSRDGAMAEVAGSAALLVNPRDVAAISHAMRTISTDESLASSLRTAGLARASGFSWQSTAQATWQVFHSALT</sequence>
<dbReference type="AlphaFoldDB" id="A0A1F7UV65"/>
<dbReference type="InterPro" id="IPR001296">
    <property type="entry name" value="Glyco_trans_1"/>
</dbReference>